<dbReference type="Proteomes" id="UP000279994">
    <property type="component" value="Unassembled WGS sequence"/>
</dbReference>
<name>A0A3N0GP25_9ACTN</name>
<proteinExistence type="predicted"/>
<evidence type="ECO:0000313" key="7">
    <source>
        <dbReference type="EMBL" id="RNM14141.1"/>
    </source>
</evidence>
<dbReference type="RefSeq" id="WP_123223548.1">
    <property type="nucleotide sequence ID" value="NZ_RJSF01000040.1"/>
</dbReference>
<feature type="domain" description="Integral membrane bound transporter" evidence="6">
    <location>
        <begin position="50"/>
        <end position="171"/>
    </location>
</feature>
<gene>
    <name evidence="7" type="ORF">EFL26_14535</name>
</gene>
<dbReference type="OrthoDB" id="5198202at2"/>
<feature type="transmembrane region" description="Helical" evidence="5">
    <location>
        <begin position="85"/>
        <end position="105"/>
    </location>
</feature>
<dbReference type="EMBL" id="RJSF01000040">
    <property type="protein sequence ID" value="RNM14141.1"/>
    <property type="molecule type" value="Genomic_DNA"/>
</dbReference>
<dbReference type="AlphaFoldDB" id="A0A3N0GP25"/>
<reference evidence="7 8" key="1">
    <citation type="submission" date="2018-11" db="EMBL/GenBank/DDBJ databases">
        <authorList>
            <person name="Li F."/>
        </authorList>
    </citation>
    <scope>NUCLEOTIDE SEQUENCE [LARGE SCALE GENOMIC DNA]</scope>
    <source>
        <strain evidence="7 8">Gsoil 818</strain>
    </source>
</reference>
<feature type="transmembrane region" description="Helical" evidence="5">
    <location>
        <begin position="111"/>
        <end position="134"/>
    </location>
</feature>
<keyword evidence="2 5" id="KW-0812">Transmembrane</keyword>
<comment type="caution">
    <text evidence="7">The sequence shown here is derived from an EMBL/GenBank/DDBJ whole genome shotgun (WGS) entry which is preliminary data.</text>
</comment>
<evidence type="ECO:0000256" key="4">
    <source>
        <dbReference type="ARBA" id="ARBA00023136"/>
    </source>
</evidence>
<comment type="subcellular location">
    <subcellularLocation>
        <location evidence="1">Membrane</location>
        <topology evidence="1">Multi-pass membrane protein</topology>
    </subcellularLocation>
</comment>
<protein>
    <recommendedName>
        <fullName evidence="6">Integral membrane bound transporter domain-containing protein</fullName>
    </recommendedName>
</protein>
<evidence type="ECO:0000256" key="1">
    <source>
        <dbReference type="ARBA" id="ARBA00004141"/>
    </source>
</evidence>
<evidence type="ECO:0000256" key="3">
    <source>
        <dbReference type="ARBA" id="ARBA00022989"/>
    </source>
</evidence>
<evidence type="ECO:0000256" key="5">
    <source>
        <dbReference type="SAM" id="Phobius"/>
    </source>
</evidence>
<dbReference type="InterPro" id="IPR049453">
    <property type="entry name" value="Memb_transporter_dom"/>
</dbReference>
<keyword evidence="3 5" id="KW-1133">Transmembrane helix</keyword>
<keyword evidence="8" id="KW-1185">Reference proteome</keyword>
<evidence type="ECO:0000256" key="2">
    <source>
        <dbReference type="ARBA" id="ARBA00022692"/>
    </source>
</evidence>
<accession>A0A3N0GP25</accession>
<evidence type="ECO:0000259" key="6">
    <source>
        <dbReference type="Pfam" id="PF13515"/>
    </source>
</evidence>
<organism evidence="7 8">
    <name type="scientific">Nocardioides pocheonensis</name>
    <dbReference type="NCBI Taxonomy" id="661485"/>
    <lineage>
        <taxon>Bacteria</taxon>
        <taxon>Bacillati</taxon>
        <taxon>Actinomycetota</taxon>
        <taxon>Actinomycetes</taxon>
        <taxon>Propionibacteriales</taxon>
        <taxon>Nocardioidaceae</taxon>
        <taxon>Nocardioides</taxon>
    </lineage>
</organism>
<dbReference type="Pfam" id="PF13515">
    <property type="entry name" value="FUSC_2"/>
    <property type="match status" value="1"/>
</dbReference>
<feature type="transmembrane region" description="Helical" evidence="5">
    <location>
        <begin position="155"/>
        <end position="175"/>
    </location>
</feature>
<evidence type="ECO:0000313" key="8">
    <source>
        <dbReference type="Proteomes" id="UP000279994"/>
    </source>
</evidence>
<dbReference type="GO" id="GO:0016020">
    <property type="term" value="C:membrane"/>
    <property type="evidence" value="ECO:0007669"/>
    <property type="project" value="UniProtKB-SubCell"/>
</dbReference>
<sequence>MDRRFPSRPHPGPYVDLVVARGRTSVRARLARLRSKSWQVGQCAVAAGAAWFIAADVFGHRTPFFAPIAAVVSLGTSYGQRLRRVAEVTLGVAIGVFLGDLFTQLVGSGGWQVAVIVGLAMTSALLLDAGAIFVTQAAVQSIVVSTLLPDPGQAFLRWSDAVIGGGVALLAAAVVPAAPLRRPREQAAVVVRRISALLRASAESIEDGDVDRAMRTLADARTTDGLVAELRAAADEGLSVVASSPFRRSHRGGLRRLTDLVEPLDFALRNTRVLARRVAVANYRDEPIPREYAGFLRDLSDVTDGIAEELKADRMASGARDRLSALAHASSELPRTPVLSAEVVLAQMRSILADLLAVTGLDPLAATDQIPPLATS</sequence>
<keyword evidence="4 5" id="KW-0472">Membrane</keyword>